<sequence>MHADGTVERYKARLVARGDEQGYGVDYTYTLLDVMEIISGKSILAVTRIWGVSARHGDAPSA</sequence>
<name>A0AAV1TVT1_9STRA</name>
<evidence type="ECO:0000313" key="2">
    <source>
        <dbReference type="Proteomes" id="UP001162060"/>
    </source>
</evidence>
<dbReference type="Proteomes" id="UP001162060">
    <property type="component" value="Unassembled WGS sequence"/>
</dbReference>
<comment type="caution">
    <text evidence="1">The sequence shown here is derived from an EMBL/GenBank/DDBJ whole genome shotgun (WGS) entry which is preliminary data.</text>
</comment>
<dbReference type="AlphaFoldDB" id="A0AAV1TVT1"/>
<proteinExistence type="predicted"/>
<reference evidence="1" key="1">
    <citation type="submission" date="2024-01" db="EMBL/GenBank/DDBJ databases">
        <authorList>
            <person name="Webb A."/>
        </authorList>
    </citation>
    <scope>NUCLEOTIDE SEQUENCE</scope>
    <source>
        <strain evidence="1">Pm1</strain>
    </source>
</reference>
<protein>
    <submittedName>
        <fullName evidence="1">Uncharacterized protein</fullName>
    </submittedName>
</protein>
<evidence type="ECO:0000313" key="1">
    <source>
        <dbReference type="EMBL" id="CAK7925533.1"/>
    </source>
</evidence>
<dbReference type="EMBL" id="CAKLBY020000087">
    <property type="protein sequence ID" value="CAK7925533.1"/>
    <property type="molecule type" value="Genomic_DNA"/>
</dbReference>
<gene>
    <name evidence="1" type="ORF">PM001_LOCUS10683</name>
</gene>
<accession>A0AAV1TVT1</accession>
<organism evidence="1 2">
    <name type="scientific">Peronospora matthiolae</name>
    <dbReference type="NCBI Taxonomy" id="2874970"/>
    <lineage>
        <taxon>Eukaryota</taxon>
        <taxon>Sar</taxon>
        <taxon>Stramenopiles</taxon>
        <taxon>Oomycota</taxon>
        <taxon>Peronosporomycetes</taxon>
        <taxon>Peronosporales</taxon>
        <taxon>Peronosporaceae</taxon>
        <taxon>Peronospora</taxon>
    </lineage>
</organism>